<reference evidence="3 4" key="2">
    <citation type="journal article" date="2004" name="J. Virol.">
        <title>Complete, annotated sequence of the pseudorabies virus genome.</title>
        <authorList>
            <person name="Klupp B.G."/>
            <person name="Hengartner C.J."/>
            <person name="Mettenleiter T.C."/>
            <person name="Enquist L.W."/>
        </authorList>
    </citation>
    <scope>NUCLEOTIDE SEQUENCE [LARGE SCALE GENOMIC DNA]</scope>
</reference>
<feature type="region of interest" description="Disordered" evidence="1">
    <location>
        <begin position="1"/>
        <end position="88"/>
    </location>
</feature>
<accession>Q5PPD1</accession>
<evidence type="ECO:0000313" key="3">
    <source>
        <dbReference type="EMBL" id="DAA02198.1"/>
    </source>
</evidence>
<dbReference type="EMBL" id="M57505">
    <property type="protein sequence ID" value="AAA47467.1"/>
    <property type="molecule type" value="mRNA"/>
</dbReference>
<organism evidence="2">
    <name type="scientific">Suid herpesvirus 1</name>
    <name type="common">SuHV-1</name>
    <name type="synonym">Pseudorabies virus</name>
    <dbReference type="NCBI Taxonomy" id="10345"/>
    <lineage>
        <taxon>Viruses</taxon>
        <taxon>Duplodnaviria</taxon>
        <taxon>Heunggongvirae</taxon>
        <taxon>Peploviricota</taxon>
        <taxon>Herviviricetes</taxon>
        <taxon>Herpesvirales</taxon>
        <taxon>Orthoherpesviridae</taxon>
        <taxon>Alphaherpesvirinae</taxon>
        <taxon>Varicellovirus</taxon>
        <taxon>Varicellovirus suidalpha1</taxon>
    </lineage>
</organism>
<gene>
    <name evidence="3" type="primary">LLT</name>
</gene>
<accession>Q69339</accession>
<reference evidence="2" key="1">
    <citation type="journal article" date="1991" name="J. Virol.">
        <title>Cloning of the latency gene and the early protein 0 gene of pseudorabies virus.</title>
        <authorList>
            <person name="Cheung A.K."/>
        </authorList>
    </citation>
    <scope>NUCLEOTIDE SEQUENCE</scope>
    <source>
        <strain evidence="2">Indiana-Funkhauser</strain>
    </source>
</reference>
<protein>
    <submittedName>
        <fullName evidence="2">Pseudorabies virus ORF1, ORF2, and ORF3</fullName>
    </submittedName>
    <submittedName>
        <fullName evidence="3">Putative LLT ORF1</fullName>
    </submittedName>
</protein>
<dbReference type="Proteomes" id="UP000165522">
    <property type="component" value="Segment"/>
</dbReference>
<feature type="compositionally biased region" description="Low complexity" evidence="1">
    <location>
        <begin position="116"/>
        <end position="133"/>
    </location>
</feature>
<dbReference type="EMBL" id="BK001744">
    <property type="protein sequence ID" value="DAA02198.1"/>
    <property type="molecule type" value="Genomic_DNA"/>
</dbReference>
<feature type="region of interest" description="Disordered" evidence="1">
    <location>
        <begin position="116"/>
        <end position="163"/>
    </location>
</feature>
<evidence type="ECO:0000313" key="2">
    <source>
        <dbReference type="EMBL" id="AAA47467.1"/>
    </source>
</evidence>
<evidence type="ECO:0000256" key="1">
    <source>
        <dbReference type="SAM" id="MobiDB-lite"/>
    </source>
</evidence>
<name>Q69339_SUHV</name>
<evidence type="ECO:0000313" key="4">
    <source>
        <dbReference type="Proteomes" id="UP000165522"/>
    </source>
</evidence>
<proteinExistence type="evidence at transcript level"/>
<sequence>MKMVAERGDPDELDAGGPPRGAAVSGAEAEGDGRRIEEEGEDEGEERAEAAVFADPGPAPAPEAPCCAEDPSPDDGASGVSPWACPPVRPRRRHRVRLCSRLSTAARRALRGERLGAGLWSSADSEASVRSSVCTPLLEAPESSSSGEDTSESECASDSDVSI</sequence>
<feature type="compositionally biased region" description="Basic and acidic residues" evidence="1">
    <location>
        <begin position="1"/>
        <end position="10"/>
    </location>
</feature>